<feature type="region of interest" description="Disordered" evidence="3">
    <location>
        <begin position="2020"/>
        <end position="2041"/>
    </location>
</feature>
<sequence>MTTESCSYQKHKETIKAHPKFMLFATQNPPGHYGGRKMLSRAFRNRFIELHFDVIPVGNWRLYFMRDVVYQCLTTRRRGSGVFAGKQGFMTLRDLFRWAERYKCKTAGKSKFYDWEQHMSDHGYMVLAGRVRKPEEELVVCEVIQKHFKRKVDPDRLFTLSPNTSTTTADLLKAVINESSSDFEHVVWTYGMRRLAVLIGQCILFKEPVLLVGETGCGKTTMCQVLSAIKNIKLYSINCHLHTESSDFLGGLRPCRSHDQEGPQRLFEWVDGPLVTAMKDGAMFLIDEISLADDSVLERLNSVLEPEQMILLAEKGGGDGSLNEVEQVNAKDGFQVFSTMNPGGDFGKKELSPALRNRFTEIWCPQTNKRQDFVNIIEHNIKSGIHLCNMEDGTSGIGKAIIDFIEWFSNNDYGKSTVIIRDILSWVNFINVTSTTLHDDEDDNTLKYNKLEAPLIFIHGACLVFLDGLGSGTTSRGSDSEIEQTRLISLQFLLKQVSQMTHQSYDLKSLGLVDKYGGVSKDTVTIMEDKFCIWPFSIEKGQNQDAHMDNYALQAPTTCVNAQRILRGLQLTRPLLLEGSPGIGKTSLVAAIAKAAGRHLVRINLSEQTVNHRAEVYIPELSKTFHIQHEKTRLFACQNPLNQGGGRKGLPRSFLNRFTQVYVEPLTSEDLHFIASIMFPVIPQYILENMVTFNIEMNKETVIERKWGHKGSPWEFNLRDLFRWCQLLISQQRLDDLNPGEYVSLLYKDRMRTVKDKQMIGPQSCGKTCLVQLLATLCGQDLQVLAMNSDMDTTELLGGFEQSDPARHIEELGSDIHTLLTRIEEFLLCKGDLHQVIGLHKSWKTYTEASKHVEKMSSVEELQQMKKQVDCLMKVLTDCSRVEKKYTELNTVVSDWFVLIEKLRKLQVKLAESKAGSGGGTFEWVDSILVTALQSGQWLLIDNVNFCSPSVLDRLNALLEPNGELTINERGVIDGQIPSIKPHPNFRLFLAMDPKFGDISRAMRNRGVEIYIPGEDEGSPYSNKDVKLLLQTLGLVWNKACDWLISFNDLLRSELSRGEQPTILDLLCVAAVTKQQIDRGIPLDKALKLATSDIYVKSVKYFTTKQIAKSIWNSKCEELVEKDLMSETMIYTSPTVTDCMTDVKLANIMQDGSSVMCYTKQLMNNINRKCEFDVTFERTLAELKYAFQILMNGMPLSYWKLYIKWLDNFVQKLRTEMKSIEDQVLSKHLLTSVKELSDNVCSTMTLMDKGGFTNSLEDYVKNLTEKYPESSFLLEIPFDLRWNVQMIDRVIKLCDLDENKLAELHAIVNRFHLQQSVVHTICADNIRLEAIEENLQGIVKKSKIENEMILEDVYRLLTRKDDFLQMMSGLDINTFTEVAQVLDAFKWRSLLLVVLEKCFCNEADIHTLTLYWNWFYDKFISTIVNRMPAELSSIVQHIHSKLGQNNQLGKRYMKFWNTAGHPQAYKTKMESQFDLCLTDLAKQIDVHCPFVKLLAWPKIQLHITDSRTVTDLLLFCFKLTSSGLIEENKDVLCSKILKIRQLMCKSGINSDSVNKHLNEYICEESPMDVGQSEQSVLQTSHYLPNESVSLWPLYESVIATVGRSLIHHMSDITSSYMSTFTDYCLHFTCMSPLQINMWQQAIETPGNFNEVYPLLKMKLYKQLWNLTPAQCVNRYLNLNTEIDGGDLSLGPGFLFTPTFSYLASHYLSNSENSQDGKKTYENRLQPLQVPLGNFSCEIEKLNLMSKQLWCNCSLLAETQYDPRTSERRNIAFEFKHLMKSITASLSEENQSVMVQILPVLELISNGQTDQIQTSEFVEKFCFVLKSIYSEHNAVENCVKSVLDIVTSSETSTLQSIGTAWVYLGLVSIELLTPYLSVDPVEKVAIKIEILTNEFRSVVSLITNFKTSIGSVNHVTNLLKKLMQTTVAKTTKTLNEEEAWQKSVTSFIQNMDENFPHYRDITIPFLVALYQIKHGMRLVATDIKQLNYHKDLTGRLRTQPSCLMTCVTLVIDSWKTSRKHESSMGKGYKTKRHVTKGGVNSSIGMKMNERQSQNINSTDTQKVIGSLVPDSTTANSLLSSLRSSGLDLVNSDSFIRKELTPRLIFTLSKLLDQFVETWQQQEERRRQKEEEDDCLYRYKAQLHGDERMEAEKEEDEFKQNFPSFEQDYMDVSGRPTLEGPEPVKVDSNNTSQDSISEEEMNTICRIHHAIFTLLTNADWLKQTCNIEVKVQDIIRPVLSNYMVMTSLLKPTYQYLNEKIDKPMFGGHLIVASVVQEQISQQGSSITEDYDIYYDSNVSEAVKCLPVIDKLVHKVQELQIEWPGHPTLKQLVMIGDRIKSFAVTSPVIKFLTGIELLLEKAQDWESNAAKHVSMMTELSEITAVIIEWRKLELSCWSKCLDTVCRKHSRKASRWWFHLYQLIQSYLMPSQVGEGDNTPMTDKDILKSLLEFMEKSTLGECKTRLEMVKSFHCQLVNMDSSDKQKYLVNLLWNIYQFYNQFSGMIDEEIQRLRAPVEKELKGFVKIARWTDMNYWALKTTTEKTHRTLHKHVKAFQDILNQPVRAVYQEKTTSISSEQNISKWREEFVNLNIITKKPIIIQQVDSPDVDLPLLSRAHTLCGKVYKHWRGLTEKMQYRSIISELDEFIGDMIEEVHELQAKEVNQSLEKDKQKSEAKHICHLRRRALADLFKHLTACGLSYRKGLTMSSREDKDTLPLTVDPVDFNVLMESCTYSNYSEMVCSTWTGCQQYYYRCISRKAKLASALMTPSQELGLGNMDRCRGFTEHLMSLVVQQYKDLSSIGQHYKSISMSLEALTSVIKAGDSTVQPNQIDSKKWLVDFKELLTSITEGMIQFEALLQSCPKSIGDTTYHPSPVGEENLSKMALVKHGDSTWTTCLTCVQTIRQRTAELHRKLVGENKKCDMDNECNENFS</sequence>
<dbReference type="GO" id="GO:0005634">
    <property type="term" value="C:nucleus"/>
    <property type="evidence" value="ECO:0007669"/>
    <property type="project" value="TreeGrafter"/>
</dbReference>
<dbReference type="SMART" id="SM00382">
    <property type="entry name" value="AAA"/>
    <property type="match status" value="2"/>
</dbReference>
<comment type="caution">
    <text evidence="5">The sequence shown here is derived from an EMBL/GenBank/DDBJ whole genome shotgun (WGS) entry which is preliminary data.</text>
</comment>
<dbReference type="InterPro" id="IPR048617">
    <property type="entry name" value="MDN1_AAA_lid_4"/>
</dbReference>
<dbReference type="Pfam" id="PF21108">
    <property type="entry name" value="MDN1_4th"/>
    <property type="match status" value="1"/>
</dbReference>
<dbReference type="InterPro" id="IPR027417">
    <property type="entry name" value="P-loop_NTPase"/>
</dbReference>
<dbReference type="Gene3D" id="3.40.50.300">
    <property type="entry name" value="P-loop containing nucleotide triphosphate hydrolases"/>
    <property type="match status" value="5"/>
</dbReference>
<feature type="domain" description="AAA+ ATPase" evidence="4">
    <location>
        <begin position="571"/>
        <end position="1014"/>
    </location>
</feature>
<dbReference type="InterPro" id="IPR003593">
    <property type="entry name" value="AAA+_ATPase"/>
</dbReference>
<evidence type="ECO:0000313" key="5">
    <source>
        <dbReference type="EMBL" id="CAG2222304.1"/>
    </source>
</evidence>
<dbReference type="InterPro" id="IPR003959">
    <property type="entry name" value="ATPase_AAA_core"/>
</dbReference>
<keyword evidence="2" id="KW-0067">ATP-binding</keyword>
<organism evidence="5 6">
    <name type="scientific">Mytilus edulis</name>
    <name type="common">Blue mussel</name>
    <dbReference type="NCBI Taxonomy" id="6550"/>
    <lineage>
        <taxon>Eukaryota</taxon>
        <taxon>Metazoa</taxon>
        <taxon>Spiralia</taxon>
        <taxon>Lophotrochozoa</taxon>
        <taxon>Mollusca</taxon>
        <taxon>Bivalvia</taxon>
        <taxon>Autobranchia</taxon>
        <taxon>Pteriomorphia</taxon>
        <taxon>Mytilida</taxon>
        <taxon>Mytiloidea</taxon>
        <taxon>Mytilidae</taxon>
        <taxon>Mytilinae</taxon>
        <taxon>Mytilus</taxon>
    </lineage>
</organism>
<dbReference type="GO" id="GO:0000055">
    <property type="term" value="P:ribosomal large subunit export from nucleus"/>
    <property type="evidence" value="ECO:0007669"/>
    <property type="project" value="TreeGrafter"/>
</dbReference>
<evidence type="ECO:0000256" key="3">
    <source>
        <dbReference type="SAM" id="MobiDB-lite"/>
    </source>
</evidence>
<dbReference type="InterPro" id="IPR040848">
    <property type="entry name" value="AAA_lid_7"/>
</dbReference>
<evidence type="ECO:0000259" key="4">
    <source>
        <dbReference type="SMART" id="SM00382"/>
    </source>
</evidence>
<dbReference type="PANTHER" id="PTHR48103:SF2">
    <property type="entry name" value="MIDASIN"/>
    <property type="match status" value="1"/>
</dbReference>
<evidence type="ECO:0000256" key="1">
    <source>
        <dbReference type="ARBA" id="ARBA00022741"/>
    </source>
</evidence>
<reference evidence="5" key="1">
    <citation type="submission" date="2021-03" db="EMBL/GenBank/DDBJ databases">
        <authorList>
            <person name="Bekaert M."/>
        </authorList>
    </citation>
    <scope>NUCLEOTIDE SEQUENCE</scope>
</reference>
<evidence type="ECO:0000256" key="2">
    <source>
        <dbReference type="ARBA" id="ARBA00022840"/>
    </source>
</evidence>
<dbReference type="Pfam" id="PF17867">
    <property type="entry name" value="AAA_lid_7"/>
    <property type="match status" value="2"/>
</dbReference>
<dbReference type="PANTHER" id="PTHR48103">
    <property type="entry name" value="MIDASIN-RELATED"/>
    <property type="match status" value="1"/>
</dbReference>
<dbReference type="InterPro" id="IPR011704">
    <property type="entry name" value="ATPase_dyneun-rel_AAA"/>
</dbReference>
<dbReference type="Pfam" id="PF07728">
    <property type="entry name" value="AAA_5"/>
    <property type="match status" value="2"/>
</dbReference>
<dbReference type="FunFam" id="3.40.50.300:FF:000956">
    <property type="entry name" value="Midasin"/>
    <property type="match status" value="1"/>
</dbReference>
<evidence type="ECO:0000313" key="6">
    <source>
        <dbReference type="Proteomes" id="UP000683360"/>
    </source>
</evidence>
<feature type="domain" description="AAA+ ATPase" evidence="4">
    <location>
        <begin position="205"/>
        <end position="369"/>
    </location>
</feature>
<dbReference type="CDD" id="cd00009">
    <property type="entry name" value="AAA"/>
    <property type="match status" value="1"/>
</dbReference>
<dbReference type="GO" id="GO:0016887">
    <property type="term" value="F:ATP hydrolysis activity"/>
    <property type="evidence" value="ECO:0007669"/>
    <property type="project" value="InterPro"/>
</dbReference>
<dbReference type="GO" id="GO:0005524">
    <property type="term" value="F:ATP binding"/>
    <property type="evidence" value="ECO:0007669"/>
    <property type="project" value="UniProtKB-KW"/>
</dbReference>
<dbReference type="GO" id="GO:0000027">
    <property type="term" value="P:ribosomal large subunit assembly"/>
    <property type="evidence" value="ECO:0007669"/>
    <property type="project" value="TreeGrafter"/>
</dbReference>
<accession>A0A8S3SU50</accession>
<name>A0A8S3SU50_MYTED</name>
<dbReference type="EMBL" id="CAJPWZ010001742">
    <property type="protein sequence ID" value="CAG2222304.1"/>
    <property type="molecule type" value="Genomic_DNA"/>
</dbReference>
<keyword evidence="6" id="KW-1185">Reference proteome</keyword>
<gene>
    <name evidence="5" type="ORF">MEDL_35667</name>
</gene>
<dbReference type="Pfam" id="PF00004">
    <property type="entry name" value="AAA"/>
    <property type="match status" value="1"/>
</dbReference>
<dbReference type="Proteomes" id="UP000683360">
    <property type="component" value="Unassembled WGS sequence"/>
</dbReference>
<keyword evidence="1" id="KW-0547">Nucleotide-binding</keyword>
<dbReference type="FunFam" id="3.40.50.300:FF:000919">
    <property type="entry name" value="Midasin"/>
    <property type="match status" value="1"/>
</dbReference>
<dbReference type="SUPFAM" id="SSF52540">
    <property type="entry name" value="P-loop containing nucleoside triphosphate hydrolases"/>
    <property type="match status" value="4"/>
</dbReference>
<proteinExistence type="predicted"/>
<dbReference type="GO" id="GO:0030687">
    <property type="term" value="C:preribosome, large subunit precursor"/>
    <property type="evidence" value="ECO:0007669"/>
    <property type="project" value="TreeGrafter"/>
</dbReference>
<protein>
    <submittedName>
        <fullName evidence="5">MDN1</fullName>
    </submittedName>
</protein>
<dbReference type="OrthoDB" id="422220at2759"/>